<comment type="caution">
    <text evidence="1">The sequence shown here is derived from an EMBL/GenBank/DDBJ whole genome shotgun (WGS) entry which is preliminary data.</text>
</comment>
<keyword evidence="2" id="KW-1185">Reference proteome</keyword>
<reference evidence="2" key="1">
    <citation type="submission" date="2018-12" db="EMBL/GenBank/DDBJ databases">
        <title>Tengunoibacter tsumagoiensis gen. nov., sp. nov., Dictyobacter kobayashii sp. nov., D. alpinus sp. nov., and D. joshuensis sp. nov. and description of Dictyobacteraceae fam. nov. within the order Ktedonobacterales isolated from Tengu-no-mugimeshi.</title>
        <authorList>
            <person name="Wang C.M."/>
            <person name="Zheng Y."/>
            <person name="Sakai Y."/>
            <person name="Toyoda A."/>
            <person name="Minakuchi Y."/>
            <person name="Abe K."/>
            <person name="Yokota A."/>
            <person name="Yabe S."/>
        </authorList>
    </citation>
    <scope>NUCLEOTIDE SEQUENCE [LARGE SCALE GENOMIC DNA]</scope>
    <source>
        <strain evidence="2">Uno3</strain>
    </source>
</reference>
<dbReference type="AlphaFoldDB" id="A0A402A7K0"/>
<organism evidence="1 2">
    <name type="scientific">Tengunoibacter tsumagoiensis</name>
    <dbReference type="NCBI Taxonomy" id="2014871"/>
    <lineage>
        <taxon>Bacteria</taxon>
        <taxon>Bacillati</taxon>
        <taxon>Chloroflexota</taxon>
        <taxon>Ktedonobacteria</taxon>
        <taxon>Ktedonobacterales</taxon>
        <taxon>Dictyobacteraceae</taxon>
        <taxon>Tengunoibacter</taxon>
    </lineage>
</organism>
<accession>A0A402A7K0</accession>
<protein>
    <submittedName>
        <fullName evidence="1">Uncharacterized protein</fullName>
    </submittedName>
</protein>
<evidence type="ECO:0000313" key="1">
    <source>
        <dbReference type="EMBL" id="GCE15112.1"/>
    </source>
</evidence>
<sequence>MATNILRAIYRDPYREVATTTINKLAKALAVPVNVLIEDVSEDFAEQEWTCSNATERSFPYMLISKQALSTKVWSKC</sequence>
<evidence type="ECO:0000313" key="2">
    <source>
        <dbReference type="Proteomes" id="UP000287352"/>
    </source>
</evidence>
<gene>
    <name evidence="1" type="ORF">KTT_49710</name>
</gene>
<dbReference type="EMBL" id="BIFR01000002">
    <property type="protein sequence ID" value="GCE15112.1"/>
    <property type="molecule type" value="Genomic_DNA"/>
</dbReference>
<dbReference type="Proteomes" id="UP000287352">
    <property type="component" value="Unassembled WGS sequence"/>
</dbReference>
<name>A0A402A7K0_9CHLR</name>
<proteinExistence type="predicted"/>